<dbReference type="OrthoDB" id="1360319at2"/>
<dbReference type="EMBL" id="RCZH01000013">
    <property type="protein sequence ID" value="TPG37632.1"/>
    <property type="molecule type" value="Genomic_DNA"/>
</dbReference>
<evidence type="ECO:0000313" key="2">
    <source>
        <dbReference type="EMBL" id="TPG37632.1"/>
    </source>
</evidence>
<organism evidence="2 3">
    <name type="scientific">Flavobacterium pectinovorum</name>
    <dbReference type="NCBI Taxonomy" id="29533"/>
    <lineage>
        <taxon>Bacteria</taxon>
        <taxon>Pseudomonadati</taxon>
        <taxon>Bacteroidota</taxon>
        <taxon>Flavobacteriia</taxon>
        <taxon>Flavobacteriales</taxon>
        <taxon>Flavobacteriaceae</taxon>
        <taxon>Flavobacterium</taxon>
    </lineage>
</organism>
<dbReference type="Proteomes" id="UP000319700">
    <property type="component" value="Unassembled WGS sequence"/>
</dbReference>
<comment type="caution">
    <text evidence="2">The sequence shown here is derived from an EMBL/GenBank/DDBJ whole genome shotgun (WGS) entry which is preliminary data.</text>
</comment>
<feature type="chain" id="PRO_5021351592" description="Secreted protein" evidence="1">
    <location>
        <begin position="20"/>
        <end position="162"/>
    </location>
</feature>
<dbReference type="AlphaFoldDB" id="A0A502EKX4"/>
<keyword evidence="1" id="KW-0732">Signal</keyword>
<proteinExistence type="predicted"/>
<name>A0A502EKX4_9FLAO</name>
<evidence type="ECO:0000313" key="3">
    <source>
        <dbReference type="Proteomes" id="UP000319700"/>
    </source>
</evidence>
<sequence length="162" mass="18500">MLQKSLVIAFLCFCLQAQSQSSIEDEETVDNSISTQLYTKCFENLNHGAEILEKYPQWKDTKLCSLMYCMMLLGFQEKEAQLIGEDRLIGIATQLYREGNPVILIMGMESSLEAKKRNQNLEDDDHIVYISYGECTNPLFLNKAAEIVNKQTMSLINQNKSN</sequence>
<keyword evidence="3" id="KW-1185">Reference proteome</keyword>
<reference evidence="2 3" key="1">
    <citation type="journal article" date="2019" name="Environ. Microbiol.">
        <title>Species interactions and distinct microbial communities in high Arctic permafrost affected cryosols are associated with the CH4 and CO2 gas fluxes.</title>
        <authorList>
            <person name="Altshuler I."/>
            <person name="Hamel J."/>
            <person name="Turney S."/>
            <person name="Magnuson E."/>
            <person name="Levesque R."/>
            <person name="Greer C."/>
            <person name="Whyte L.G."/>
        </authorList>
    </citation>
    <scope>NUCLEOTIDE SEQUENCE [LARGE SCALE GENOMIC DNA]</scope>
    <source>
        <strain evidence="2 3">42</strain>
    </source>
</reference>
<protein>
    <recommendedName>
        <fullName evidence="4">Secreted protein</fullName>
    </recommendedName>
</protein>
<gene>
    <name evidence="2" type="ORF">EAH81_19275</name>
</gene>
<evidence type="ECO:0000256" key="1">
    <source>
        <dbReference type="SAM" id="SignalP"/>
    </source>
</evidence>
<dbReference type="RefSeq" id="WP_140510080.1">
    <property type="nucleotide sequence ID" value="NZ_RCZH01000013.1"/>
</dbReference>
<feature type="signal peptide" evidence="1">
    <location>
        <begin position="1"/>
        <end position="19"/>
    </location>
</feature>
<evidence type="ECO:0008006" key="4">
    <source>
        <dbReference type="Google" id="ProtNLM"/>
    </source>
</evidence>
<accession>A0A502EKX4</accession>